<evidence type="ECO:0000256" key="3">
    <source>
        <dbReference type="ARBA" id="ARBA00023237"/>
    </source>
</evidence>
<comment type="function">
    <text evidence="4">Part of the outer membrane protein assembly complex, which is involved in assembly and insertion of beta-barrel proteins into the outer membrane.</text>
</comment>
<dbReference type="PROSITE" id="PS51257">
    <property type="entry name" value="PROKAR_LIPOPROTEIN"/>
    <property type="match status" value="1"/>
</dbReference>
<accession>A0A423PTW1</accession>
<evidence type="ECO:0000259" key="6">
    <source>
        <dbReference type="Pfam" id="PF04355"/>
    </source>
</evidence>
<dbReference type="InterPro" id="IPR007450">
    <property type="entry name" value="BamE_dom"/>
</dbReference>
<reference evidence="7 8" key="1">
    <citation type="submission" date="2013-10" db="EMBL/GenBank/DDBJ databases">
        <title>Salinisphaera orenii MK-B5 Genome Sequencing.</title>
        <authorList>
            <person name="Lai Q."/>
            <person name="Li C."/>
            <person name="Shao Z."/>
        </authorList>
    </citation>
    <scope>NUCLEOTIDE SEQUENCE [LARGE SCALE GENOMIC DNA]</scope>
    <source>
        <strain evidence="7 8">MK-B5</strain>
    </source>
</reference>
<keyword evidence="2 4" id="KW-0472">Membrane</keyword>
<dbReference type="AlphaFoldDB" id="A0A423PTW1"/>
<dbReference type="InterPro" id="IPR037873">
    <property type="entry name" value="BamE-like"/>
</dbReference>
<evidence type="ECO:0000313" key="7">
    <source>
        <dbReference type="EMBL" id="ROO29008.1"/>
    </source>
</evidence>
<keyword evidence="1 4" id="KW-0732">Signal</keyword>
<evidence type="ECO:0000313" key="8">
    <source>
        <dbReference type="Proteomes" id="UP000283993"/>
    </source>
</evidence>
<dbReference type="GO" id="GO:0030674">
    <property type="term" value="F:protein-macromolecule adaptor activity"/>
    <property type="evidence" value="ECO:0007669"/>
    <property type="project" value="TreeGrafter"/>
</dbReference>
<gene>
    <name evidence="4" type="primary">bamE</name>
    <name evidence="7" type="ORF">SAOR_04350</name>
</gene>
<feature type="region of interest" description="Disordered" evidence="5">
    <location>
        <begin position="117"/>
        <end position="176"/>
    </location>
</feature>
<comment type="similarity">
    <text evidence="4">Belongs to the BamE family.</text>
</comment>
<name>A0A423PTW1_9GAMM</name>
<comment type="caution">
    <text evidence="7">The sequence shown here is derived from an EMBL/GenBank/DDBJ whole genome shotgun (WGS) entry which is preliminary data.</text>
</comment>
<protein>
    <recommendedName>
        <fullName evidence="4">Outer membrane protein assembly factor BamE</fullName>
    </recommendedName>
</protein>
<dbReference type="PANTHER" id="PTHR37482">
    <property type="entry name" value="OUTER MEMBRANE PROTEIN ASSEMBLY FACTOR BAME"/>
    <property type="match status" value="1"/>
</dbReference>
<feature type="domain" description="Outer membrane protein assembly factor BamE" evidence="6">
    <location>
        <begin position="39"/>
        <end position="106"/>
    </location>
</feature>
<evidence type="ECO:0000256" key="1">
    <source>
        <dbReference type="ARBA" id="ARBA00022729"/>
    </source>
</evidence>
<proteinExistence type="inferred from homology"/>
<sequence>MRIANRGLLHMKSITALVLLLTLSACSLPVFFRVPVVQGNVVTEENVSQLELGMTKRQVEYVMGTALVDSSFENDRWDYVFYYRDPRADVRKSELNLYFTDGKLAEIDGDEAYTRAALKGDTPMPAGTTPGPNGGSDEPYEPDNDDQPAAPSGPIGPPGPNDTPGRGPLSTPLPGA</sequence>
<dbReference type="InterPro" id="IPR026592">
    <property type="entry name" value="BamE"/>
</dbReference>
<keyword evidence="4" id="KW-0564">Palmitate</keyword>
<dbReference type="GO" id="GO:0051205">
    <property type="term" value="P:protein insertion into membrane"/>
    <property type="evidence" value="ECO:0007669"/>
    <property type="project" value="UniProtKB-UniRule"/>
</dbReference>
<keyword evidence="4" id="KW-0449">Lipoprotein</keyword>
<dbReference type="PANTHER" id="PTHR37482:SF1">
    <property type="entry name" value="OUTER MEMBRANE PROTEIN ASSEMBLY FACTOR BAME"/>
    <property type="match status" value="1"/>
</dbReference>
<dbReference type="Pfam" id="PF04355">
    <property type="entry name" value="BamE"/>
    <property type="match status" value="1"/>
</dbReference>
<evidence type="ECO:0000256" key="5">
    <source>
        <dbReference type="SAM" id="MobiDB-lite"/>
    </source>
</evidence>
<dbReference type="EMBL" id="AYKH01000006">
    <property type="protein sequence ID" value="ROO29008.1"/>
    <property type="molecule type" value="Genomic_DNA"/>
</dbReference>
<organism evidence="7 8">
    <name type="scientific">Salinisphaera orenii MK-B5</name>
    <dbReference type="NCBI Taxonomy" id="856730"/>
    <lineage>
        <taxon>Bacteria</taxon>
        <taxon>Pseudomonadati</taxon>
        <taxon>Pseudomonadota</taxon>
        <taxon>Gammaproteobacteria</taxon>
        <taxon>Salinisphaerales</taxon>
        <taxon>Salinisphaeraceae</taxon>
        <taxon>Salinisphaera</taxon>
    </lineage>
</organism>
<dbReference type="Gene3D" id="3.30.1450.10">
    <property type="match status" value="1"/>
</dbReference>
<keyword evidence="8" id="KW-1185">Reference proteome</keyword>
<dbReference type="GO" id="GO:1990063">
    <property type="term" value="C:Bam protein complex"/>
    <property type="evidence" value="ECO:0007669"/>
    <property type="project" value="TreeGrafter"/>
</dbReference>
<dbReference type="HAMAP" id="MF_00925">
    <property type="entry name" value="OM_assembly_BamE"/>
    <property type="match status" value="1"/>
</dbReference>
<dbReference type="GO" id="GO:0043165">
    <property type="term" value="P:Gram-negative-bacterium-type cell outer membrane assembly"/>
    <property type="evidence" value="ECO:0007669"/>
    <property type="project" value="UniProtKB-UniRule"/>
</dbReference>
<evidence type="ECO:0000256" key="4">
    <source>
        <dbReference type="HAMAP-Rule" id="MF_00925"/>
    </source>
</evidence>
<comment type="subunit">
    <text evidence="4">Part of the Bam complex.</text>
</comment>
<keyword evidence="3 4" id="KW-0998">Cell outer membrane</keyword>
<comment type="subcellular location">
    <subcellularLocation>
        <location evidence="4">Cell outer membrane</location>
        <topology evidence="4">Lipid-anchor</topology>
    </subcellularLocation>
</comment>
<evidence type="ECO:0000256" key="2">
    <source>
        <dbReference type="ARBA" id="ARBA00023136"/>
    </source>
</evidence>
<dbReference type="Proteomes" id="UP000283993">
    <property type="component" value="Unassembled WGS sequence"/>
</dbReference>